<dbReference type="InterPro" id="IPR019734">
    <property type="entry name" value="TPR_rpt"/>
</dbReference>
<dbReference type="RefSeq" id="WP_190999943.1">
    <property type="nucleotide sequence ID" value="NZ_JACXSI010000069.1"/>
</dbReference>
<organism evidence="4 5">
    <name type="scientific">Peribacillus faecalis</name>
    <dbReference type="NCBI Taxonomy" id="2772559"/>
    <lineage>
        <taxon>Bacteria</taxon>
        <taxon>Bacillati</taxon>
        <taxon>Bacillota</taxon>
        <taxon>Bacilli</taxon>
        <taxon>Bacillales</taxon>
        <taxon>Bacillaceae</taxon>
        <taxon>Peribacillus</taxon>
    </lineage>
</organism>
<dbReference type="InterPro" id="IPR050807">
    <property type="entry name" value="TransReg_Diox_bact_type"/>
</dbReference>
<dbReference type="SUPFAM" id="SSF47413">
    <property type="entry name" value="lambda repressor-like DNA-binding domains"/>
    <property type="match status" value="1"/>
</dbReference>
<proteinExistence type="predicted"/>
<sequence length="412" mass="48432">MNGIGKRIRKLRKEKKLTLETLSGDQLSKSMLSLIENGKAQPSMESLHFIASRLGVEVNALLQDDDSEEVRLLLDKVEQLMAEANTVEMYEPIEKLIEPQIPNLQKRNYENARLLDLYARLAYVTGSYKEESHMRDAITRYKELNMFNHVIDCYIHLCWRQFEQRHYKEALQFLHEAEAHTEGKQHFINNLTKLDMHYMLTIMYLAVDDIERAMEHLQEGIKLSKEDKIFYRIDDLYRFMLIRAIMDCDEKAAEYYILKLEQYSDFADDTAVKVSLNFIKAHYLNQFKKEFDEALTLLEETVKSHKDVISSTGITGLFKVEEAYCHWALGHYEQSLELLKNEKVSEYIHHPYDLAISYQLFAIRALCYEELGQHEKAMVEITLGYNLVKPLPKNLYQSFIFDTYEKVTGMKV</sequence>
<dbReference type="EMBL" id="JACXSI010000069">
    <property type="protein sequence ID" value="MBD3110409.1"/>
    <property type="molecule type" value="Genomic_DNA"/>
</dbReference>
<reference evidence="4" key="1">
    <citation type="submission" date="2020-09" db="EMBL/GenBank/DDBJ databases">
        <title>Bacillus faecalis sp. nov., a moderately halophilic bacterium isolated from cow faeces.</title>
        <authorList>
            <person name="Jiang L."/>
            <person name="Lee J."/>
        </authorList>
    </citation>
    <scope>NUCLEOTIDE SEQUENCE</scope>
    <source>
        <strain evidence="4">AGMB 02131</strain>
    </source>
</reference>
<dbReference type="GO" id="GO:0003700">
    <property type="term" value="F:DNA-binding transcription factor activity"/>
    <property type="evidence" value="ECO:0007669"/>
    <property type="project" value="TreeGrafter"/>
</dbReference>
<feature type="domain" description="HTH cro/C1-type" evidence="3">
    <location>
        <begin position="8"/>
        <end position="61"/>
    </location>
</feature>
<evidence type="ECO:0000256" key="1">
    <source>
        <dbReference type="ARBA" id="ARBA00023125"/>
    </source>
</evidence>
<keyword evidence="5" id="KW-1185">Reference proteome</keyword>
<keyword evidence="2" id="KW-0802">TPR repeat</keyword>
<dbReference type="SUPFAM" id="SSF48452">
    <property type="entry name" value="TPR-like"/>
    <property type="match status" value="1"/>
</dbReference>
<dbReference type="PANTHER" id="PTHR46797">
    <property type="entry name" value="HTH-TYPE TRANSCRIPTIONAL REGULATOR"/>
    <property type="match status" value="1"/>
</dbReference>
<dbReference type="PROSITE" id="PS50943">
    <property type="entry name" value="HTH_CROC1"/>
    <property type="match status" value="1"/>
</dbReference>
<dbReference type="InterPro" id="IPR010982">
    <property type="entry name" value="Lambda_DNA-bd_dom_sf"/>
</dbReference>
<dbReference type="PANTHER" id="PTHR46797:SF1">
    <property type="entry name" value="METHYLPHOSPHONATE SYNTHASE"/>
    <property type="match status" value="1"/>
</dbReference>
<evidence type="ECO:0000256" key="2">
    <source>
        <dbReference type="PROSITE-ProRule" id="PRU00339"/>
    </source>
</evidence>
<dbReference type="InterPro" id="IPR011990">
    <property type="entry name" value="TPR-like_helical_dom_sf"/>
</dbReference>
<dbReference type="CDD" id="cd00093">
    <property type="entry name" value="HTH_XRE"/>
    <property type="match status" value="1"/>
</dbReference>
<gene>
    <name evidence="4" type="ORF">IEO70_18955</name>
</gene>
<evidence type="ECO:0000259" key="3">
    <source>
        <dbReference type="PROSITE" id="PS50943"/>
    </source>
</evidence>
<feature type="repeat" description="TPR" evidence="2">
    <location>
        <begin position="194"/>
        <end position="227"/>
    </location>
</feature>
<dbReference type="InterPro" id="IPR001387">
    <property type="entry name" value="Cro/C1-type_HTH"/>
</dbReference>
<keyword evidence="1" id="KW-0238">DNA-binding</keyword>
<protein>
    <submittedName>
        <fullName evidence="4">Helix-turn-helix transcriptional regulator</fullName>
    </submittedName>
</protein>
<dbReference type="Proteomes" id="UP000602076">
    <property type="component" value="Unassembled WGS sequence"/>
</dbReference>
<comment type="caution">
    <text evidence="4">The sequence shown here is derived from an EMBL/GenBank/DDBJ whole genome shotgun (WGS) entry which is preliminary data.</text>
</comment>
<dbReference type="Gene3D" id="1.25.40.10">
    <property type="entry name" value="Tetratricopeptide repeat domain"/>
    <property type="match status" value="1"/>
</dbReference>
<accession>A0A927HCU6</accession>
<name>A0A927HCU6_9BACI</name>
<dbReference type="SMART" id="SM00530">
    <property type="entry name" value="HTH_XRE"/>
    <property type="match status" value="1"/>
</dbReference>
<dbReference type="AlphaFoldDB" id="A0A927HCU6"/>
<dbReference type="Pfam" id="PF12844">
    <property type="entry name" value="HTH_19"/>
    <property type="match status" value="1"/>
</dbReference>
<evidence type="ECO:0000313" key="5">
    <source>
        <dbReference type="Proteomes" id="UP000602076"/>
    </source>
</evidence>
<dbReference type="GO" id="GO:0003677">
    <property type="term" value="F:DNA binding"/>
    <property type="evidence" value="ECO:0007669"/>
    <property type="project" value="UniProtKB-KW"/>
</dbReference>
<dbReference type="GO" id="GO:0005829">
    <property type="term" value="C:cytosol"/>
    <property type="evidence" value="ECO:0007669"/>
    <property type="project" value="TreeGrafter"/>
</dbReference>
<dbReference type="PROSITE" id="PS50005">
    <property type="entry name" value="TPR"/>
    <property type="match status" value="1"/>
</dbReference>
<evidence type="ECO:0000313" key="4">
    <source>
        <dbReference type="EMBL" id="MBD3110409.1"/>
    </source>
</evidence>